<organism evidence="1 2">
    <name type="scientific">Methylomonas koyamae</name>
    <dbReference type="NCBI Taxonomy" id="702114"/>
    <lineage>
        <taxon>Bacteria</taxon>
        <taxon>Pseudomonadati</taxon>
        <taxon>Pseudomonadota</taxon>
        <taxon>Gammaproteobacteria</taxon>
        <taxon>Methylococcales</taxon>
        <taxon>Methylococcaceae</taxon>
        <taxon>Methylomonas</taxon>
    </lineage>
</organism>
<dbReference type="AlphaFoldDB" id="A0A177N3R1"/>
<sequence length="119" mass="14198">MYIDKKALDAIELYLCHNSFLHLMPNGSEDYGDHGVLNFKKVLACYEITKTIDSDALYFNIYRIIENIKHKVMSLQFFSSPIKFNKRGITTEIYHLKKYFPLDEVDEETHFFFDYDNYC</sequence>
<gene>
    <name evidence="1" type="ORF">A1507_03220</name>
</gene>
<proteinExistence type="predicted"/>
<dbReference type="Proteomes" id="UP000077857">
    <property type="component" value="Unassembled WGS sequence"/>
</dbReference>
<comment type="caution">
    <text evidence="1">The sequence shown here is derived from an EMBL/GenBank/DDBJ whole genome shotgun (WGS) entry which is preliminary data.</text>
</comment>
<accession>A0A177N3R1</accession>
<evidence type="ECO:0000313" key="2">
    <source>
        <dbReference type="Proteomes" id="UP000077857"/>
    </source>
</evidence>
<protein>
    <submittedName>
        <fullName evidence="1">Uncharacterized protein</fullName>
    </submittedName>
</protein>
<name>A0A177N3R1_9GAMM</name>
<dbReference type="EMBL" id="LUUJ01000110">
    <property type="protein sequence ID" value="OAI12501.1"/>
    <property type="molecule type" value="Genomic_DNA"/>
</dbReference>
<reference evidence="1 2" key="1">
    <citation type="submission" date="2016-03" db="EMBL/GenBank/DDBJ databases">
        <authorList>
            <person name="Ploux O."/>
        </authorList>
    </citation>
    <scope>NUCLEOTIDE SEQUENCE [LARGE SCALE GENOMIC DNA]</scope>
    <source>
        <strain evidence="1 2">R-45378</strain>
    </source>
</reference>
<evidence type="ECO:0000313" key="1">
    <source>
        <dbReference type="EMBL" id="OAI12501.1"/>
    </source>
</evidence>